<gene>
    <name evidence="1" type="ORF">AAG570_003976</name>
</gene>
<dbReference type="InterPro" id="IPR036291">
    <property type="entry name" value="NAD(P)-bd_dom_sf"/>
</dbReference>
<comment type="caution">
    <text evidence="1">The sequence shown here is derived from an EMBL/GenBank/DDBJ whole genome shotgun (WGS) entry which is preliminary data.</text>
</comment>
<dbReference type="EMBL" id="JBFDAA010000015">
    <property type="protein sequence ID" value="KAL1117661.1"/>
    <property type="molecule type" value="Genomic_DNA"/>
</dbReference>
<evidence type="ECO:0000313" key="1">
    <source>
        <dbReference type="EMBL" id="KAL1117661.1"/>
    </source>
</evidence>
<dbReference type="Proteomes" id="UP001558652">
    <property type="component" value="Unassembled WGS sequence"/>
</dbReference>
<organism evidence="1 2">
    <name type="scientific">Ranatra chinensis</name>
    <dbReference type="NCBI Taxonomy" id="642074"/>
    <lineage>
        <taxon>Eukaryota</taxon>
        <taxon>Metazoa</taxon>
        <taxon>Ecdysozoa</taxon>
        <taxon>Arthropoda</taxon>
        <taxon>Hexapoda</taxon>
        <taxon>Insecta</taxon>
        <taxon>Pterygota</taxon>
        <taxon>Neoptera</taxon>
        <taxon>Paraneoptera</taxon>
        <taxon>Hemiptera</taxon>
        <taxon>Heteroptera</taxon>
        <taxon>Panheteroptera</taxon>
        <taxon>Nepomorpha</taxon>
        <taxon>Nepidae</taxon>
        <taxon>Ranatrinae</taxon>
        <taxon>Ranatra</taxon>
    </lineage>
</organism>
<keyword evidence="2" id="KW-1185">Reference proteome</keyword>
<evidence type="ECO:0000313" key="2">
    <source>
        <dbReference type="Proteomes" id="UP001558652"/>
    </source>
</evidence>
<sequence length="274" mass="30105">MFYENKKQETTETVTQAEAGVQAPKHVLTGQEAGHDGNCDMKSAVAEHSMETGHLIDFEKMRILASVPGYENKIVREAIEIEKEQRPRERRMQAFPEYASNVGSETMERSTPENSALLNDSDRRADIVVLVGGEPLSSGKSTGKIFAGNAERVRRLSEACLKISPEAVFAILVEPVNSTLPLFSEFPKCASRIRDEKGPSGSAGELEEGFILLWKKLAEFWGSLVEECPDPRPPLCEHNGTEGGWLTGLLDIEEFEAFSRGDSCDPNDTAEGGD</sequence>
<name>A0ABD0Y2G6_9HEMI</name>
<dbReference type="AlphaFoldDB" id="A0ABD0Y2G6"/>
<dbReference type="Gene3D" id="3.40.50.720">
    <property type="entry name" value="NAD(P)-binding Rossmann-like Domain"/>
    <property type="match status" value="1"/>
</dbReference>
<reference evidence="1 2" key="1">
    <citation type="submission" date="2024-07" db="EMBL/GenBank/DDBJ databases">
        <title>Chromosome-level genome assembly of the water stick insect Ranatra chinensis (Heteroptera: Nepidae).</title>
        <authorList>
            <person name="Liu X."/>
        </authorList>
    </citation>
    <scope>NUCLEOTIDE SEQUENCE [LARGE SCALE GENOMIC DNA]</scope>
    <source>
        <strain evidence="1">Cailab_2021Rc</strain>
        <tissue evidence="1">Muscle</tissue>
    </source>
</reference>
<proteinExistence type="predicted"/>
<accession>A0ABD0Y2G6</accession>
<protein>
    <submittedName>
        <fullName evidence="1">Uncharacterized protein</fullName>
    </submittedName>
</protein>
<dbReference type="SUPFAM" id="SSF51735">
    <property type="entry name" value="NAD(P)-binding Rossmann-fold domains"/>
    <property type="match status" value="1"/>
</dbReference>